<comment type="similarity">
    <text evidence="2">Belongs to the MICOS complex subunit Mic60 family.</text>
</comment>
<keyword evidence="8" id="KW-0175">Coiled coil</keyword>
<evidence type="ECO:0008006" key="12">
    <source>
        <dbReference type="Google" id="ProtNLM"/>
    </source>
</evidence>
<sequence length="671" mass="74257">MFRRSILELSSRQTVRRIPRRVTSQPVPSFLSSRKEFSTSFQKNAPPKADSSGKPPESKSSLPKVLLGTAIVSGAALLAYQSGYLDQFIAKEQQSSAKVGNDDKEVKETQHFGEHVTVTISEEPGKLSHGLEQTGEKVENQIDLPQVEAQQKAETRIDLPHVETKHKDGTHRDLSQVQAEGRIESQTDIHHHEALKETPGINQSYIQEKSDVVVTEDESIAVKEKQVPEFSQSINTEHSLDKVKEKSESNTTSETSEGVQVTQEQTRVKLVPEEGETKTVPQHLATEDRSEAAVGKGTEAASLLDAYNLKDRAEESIAMEGPEEEALVSAVEELNDSYITKDGKMVMSFLEAIHAAEKRQAELDAHAFAEEKKALKEKYEKELRDLRARELMRAEEAAILDKEIKRERAKAAAAIRTLQEKMEEKLKMELEQKKNEAEMNLKKFQDLAKAELAAAIASEKAAQIEKMAEANLNINALCMAFYARSEEARQIHSVHKLALGALALEDALSKGLPIQQELDSLNAYLEGINKDSLVHLVLSTLPEETRYHGTDTLLQLNQKFNALKGTLRHYILIPPGGGGILAHAMARIASWLRFKEVDPSGDGIESVISRVESFLAEGKLAEAAEALQEGLRGSVAEEIAGDWVKRARNRAITEQALTVLQSYAACISLTQ</sequence>
<evidence type="ECO:0000313" key="10">
    <source>
        <dbReference type="EMBL" id="KAJ9177639.1"/>
    </source>
</evidence>
<protein>
    <recommendedName>
        <fullName evidence="12">MICOS complex subunit MIC60</fullName>
    </recommendedName>
</protein>
<keyword evidence="4" id="KW-0999">Mitochondrion inner membrane</keyword>
<evidence type="ECO:0000256" key="7">
    <source>
        <dbReference type="ARBA" id="ARBA00023136"/>
    </source>
</evidence>
<dbReference type="Proteomes" id="UP001174677">
    <property type="component" value="Chromosome 7"/>
</dbReference>
<comment type="caution">
    <text evidence="10">The sequence shown here is derived from an EMBL/GenBank/DDBJ whole genome shotgun (WGS) entry which is preliminary data.</text>
</comment>
<dbReference type="EMBL" id="JARPOI010000007">
    <property type="protein sequence ID" value="KAJ9177639.1"/>
    <property type="molecule type" value="Genomic_DNA"/>
</dbReference>
<evidence type="ECO:0000313" key="11">
    <source>
        <dbReference type="Proteomes" id="UP001174677"/>
    </source>
</evidence>
<feature type="compositionally biased region" description="Polar residues" evidence="9">
    <location>
        <begin position="22"/>
        <end position="43"/>
    </location>
</feature>
<feature type="region of interest" description="Disordered" evidence="9">
    <location>
        <begin position="19"/>
        <end position="61"/>
    </location>
</feature>
<dbReference type="PANTHER" id="PTHR15415">
    <property type="entry name" value="MITOFILIN"/>
    <property type="match status" value="1"/>
</dbReference>
<evidence type="ECO:0000256" key="4">
    <source>
        <dbReference type="ARBA" id="ARBA00022792"/>
    </source>
</evidence>
<comment type="subcellular location">
    <subcellularLocation>
        <location evidence="1">Mitochondrion inner membrane</location>
    </subcellularLocation>
</comment>
<feature type="region of interest" description="Disordered" evidence="9">
    <location>
        <begin position="231"/>
        <end position="265"/>
    </location>
</feature>
<evidence type="ECO:0000256" key="1">
    <source>
        <dbReference type="ARBA" id="ARBA00004273"/>
    </source>
</evidence>
<keyword evidence="7" id="KW-0472">Membrane</keyword>
<keyword evidence="6" id="KW-0496">Mitochondrion</keyword>
<dbReference type="InterPro" id="IPR019133">
    <property type="entry name" value="MIC60"/>
</dbReference>
<accession>A0ABQ9MFF3</accession>
<feature type="coiled-coil region" evidence="8">
    <location>
        <begin position="358"/>
        <end position="467"/>
    </location>
</feature>
<evidence type="ECO:0000256" key="5">
    <source>
        <dbReference type="ARBA" id="ARBA00022989"/>
    </source>
</evidence>
<evidence type="ECO:0000256" key="6">
    <source>
        <dbReference type="ARBA" id="ARBA00023128"/>
    </source>
</evidence>
<evidence type="ECO:0000256" key="9">
    <source>
        <dbReference type="SAM" id="MobiDB-lite"/>
    </source>
</evidence>
<proteinExistence type="inferred from homology"/>
<evidence type="ECO:0000256" key="8">
    <source>
        <dbReference type="SAM" id="Coils"/>
    </source>
</evidence>
<organism evidence="10 11">
    <name type="scientific">Hevea brasiliensis</name>
    <name type="common">Para rubber tree</name>
    <name type="synonym">Siphonia brasiliensis</name>
    <dbReference type="NCBI Taxonomy" id="3981"/>
    <lineage>
        <taxon>Eukaryota</taxon>
        <taxon>Viridiplantae</taxon>
        <taxon>Streptophyta</taxon>
        <taxon>Embryophyta</taxon>
        <taxon>Tracheophyta</taxon>
        <taxon>Spermatophyta</taxon>
        <taxon>Magnoliopsida</taxon>
        <taxon>eudicotyledons</taxon>
        <taxon>Gunneridae</taxon>
        <taxon>Pentapetalae</taxon>
        <taxon>rosids</taxon>
        <taxon>fabids</taxon>
        <taxon>Malpighiales</taxon>
        <taxon>Euphorbiaceae</taxon>
        <taxon>Crotonoideae</taxon>
        <taxon>Micrandreae</taxon>
        <taxon>Hevea</taxon>
    </lineage>
</organism>
<evidence type="ECO:0000256" key="2">
    <source>
        <dbReference type="ARBA" id="ARBA00010877"/>
    </source>
</evidence>
<dbReference type="Pfam" id="PF09731">
    <property type="entry name" value="Mitofilin"/>
    <property type="match status" value="1"/>
</dbReference>
<keyword evidence="11" id="KW-1185">Reference proteome</keyword>
<name>A0ABQ9MFF3_HEVBR</name>
<evidence type="ECO:0000256" key="3">
    <source>
        <dbReference type="ARBA" id="ARBA00022692"/>
    </source>
</evidence>
<feature type="compositionally biased region" description="Basic and acidic residues" evidence="9">
    <location>
        <begin position="238"/>
        <end position="248"/>
    </location>
</feature>
<gene>
    <name evidence="10" type="ORF">P3X46_012838</name>
</gene>
<keyword evidence="5" id="KW-1133">Transmembrane helix</keyword>
<keyword evidence="3" id="KW-0812">Transmembrane</keyword>
<reference evidence="10" key="1">
    <citation type="journal article" date="2023" name="Plant Biotechnol. J.">
        <title>Chromosome-level wild Hevea brasiliensis genome provides new tools for genomic-assisted breeding and valuable loci to elevate rubber yield.</title>
        <authorList>
            <person name="Cheng H."/>
            <person name="Song X."/>
            <person name="Hu Y."/>
            <person name="Wu T."/>
            <person name="Yang Q."/>
            <person name="An Z."/>
            <person name="Feng S."/>
            <person name="Deng Z."/>
            <person name="Wu W."/>
            <person name="Zeng X."/>
            <person name="Tu M."/>
            <person name="Wang X."/>
            <person name="Huang H."/>
        </authorList>
    </citation>
    <scope>NUCLEOTIDE SEQUENCE</scope>
    <source>
        <strain evidence="10">MT/VB/25A 57/8</strain>
    </source>
</reference>
<dbReference type="PANTHER" id="PTHR15415:SF7">
    <property type="entry name" value="MICOS COMPLEX SUBUNIT MIC60"/>
    <property type="match status" value="1"/>
</dbReference>